<proteinExistence type="predicted"/>
<comment type="caution">
    <text evidence="2">The sequence shown here is derived from an EMBL/GenBank/DDBJ whole genome shotgun (WGS) entry which is preliminary data.</text>
</comment>
<organism evidence="2 3">
    <name type="scientific">Brassica cretica</name>
    <name type="common">Mustard</name>
    <dbReference type="NCBI Taxonomy" id="69181"/>
    <lineage>
        <taxon>Eukaryota</taxon>
        <taxon>Viridiplantae</taxon>
        <taxon>Streptophyta</taxon>
        <taxon>Embryophyta</taxon>
        <taxon>Tracheophyta</taxon>
        <taxon>Spermatophyta</taxon>
        <taxon>Magnoliopsida</taxon>
        <taxon>eudicotyledons</taxon>
        <taxon>Gunneridae</taxon>
        <taxon>Pentapetalae</taxon>
        <taxon>rosids</taxon>
        <taxon>malvids</taxon>
        <taxon>Brassicales</taxon>
        <taxon>Brassicaceae</taxon>
        <taxon>Brassiceae</taxon>
        <taxon>Brassica</taxon>
    </lineage>
</organism>
<reference evidence="2" key="1">
    <citation type="submission" date="2019-12" db="EMBL/GenBank/DDBJ databases">
        <title>Genome sequencing and annotation of Brassica cretica.</title>
        <authorList>
            <person name="Studholme D.J."/>
            <person name="Sarris P.F."/>
        </authorList>
    </citation>
    <scope>NUCLEOTIDE SEQUENCE</scope>
    <source>
        <strain evidence="2">PFS-001/15</strain>
        <tissue evidence="2">Leaf</tissue>
    </source>
</reference>
<feature type="compositionally biased region" description="Basic and acidic residues" evidence="1">
    <location>
        <begin position="98"/>
        <end position="119"/>
    </location>
</feature>
<dbReference type="Proteomes" id="UP000712281">
    <property type="component" value="Unassembled WGS sequence"/>
</dbReference>
<evidence type="ECO:0000313" key="2">
    <source>
        <dbReference type="EMBL" id="KAF2536568.1"/>
    </source>
</evidence>
<accession>A0A8S9FX27</accession>
<gene>
    <name evidence="2" type="ORF">F2Q68_00022460</name>
</gene>
<name>A0A8S9FX27_BRACR</name>
<dbReference type="AlphaFoldDB" id="A0A8S9FX27"/>
<feature type="compositionally biased region" description="Acidic residues" evidence="1">
    <location>
        <begin position="69"/>
        <end position="97"/>
    </location>
</feature>
<sequence length="145" mass="16545">MGGVSCHVMDLYNYSIKKEDHLYIFEDYFCLNQDYPKAGEATLSELVFEFIGHGTNWKVKGCGVRLLEDEEKSGRDEDEDDEAGDGDSNEVEEDIKDDVDKTQEGEESRRDDDDAETRSKPVSMVYMRMESPYTIILSVHSVVVL</sequence>
<dbReference type="EMBL" id="QGKW02002228">
    <property type="protein sequence ID" value="KAF2536568.1"/>
    <property type="molecule type" value="Genomic_DNA"/>
</dbReference>
<evidence type="ECO:0000256" key="1">
    <source>
        <dbReference type="SAM" id="MobiDB-lite"/>
    </source>
</evidence>
<protein>
    <submittedName>
        <fullName evidence="2">Uncharacterized protein</fullName>
    </submittedName>
</protein>
<evidence type="ECO:0000313" key="3">
    <source>
        <dbReference type="Proteomes" id="UP000712281"/>
    </source>
</evidence>
<feature type="region of interest" description="Disordered" evidence="1">
    <location>
        <begin position="69"/>
        <end position="123"/>
    </location>
</feature>